<comment type="subcellular location">
    <subcellularLocation>
        <location evidence="1">Membrane</location>
        <topology evidence="1">Multi-pass membrane protein</topology>
    </subcellularLocation>
</comment>
<feature type="transmembrane region" description="Helical" evidence="6">
    <location>
        <begin position="101"/>
        <end position="121"/>
    </location>
</feature>
<sequence length="489" mass="54012">MAPATLDQWRSKIASWSPEEREEKEKKFLRKIDLHLLPILIIMYIMNYIDRNALPQARVQGLEEDLGLVGSEYNIVLSITFVGYILMQVPSNMMLGLLRPSWYLSAVMIAWGIVSGCTGATNGFGGLVATRFFLGVTEAPFFAGVAFLFSGWYTRKELGMRLGIFFCGAMLSGAFGGLFAAGIAAAFKNNKWPSWRWLFIIEGIATVVFAFATAFIIPDWPSTTKWLSEEEKALGVTRLIEDAGEEDEEITVVQSLKMAAKDYRVWLCILGQMTVQAVASLTNFLPTLVKSFGFGTIETLLLTAPPYVVTALFCLFNTWYSDRTSKRSPHIIYPSVVCLAGIIITMATTNVPARYFALFLMLPGAYGCFQISNAWMANIAARPQKKRAIALAMNNALGNTALVWTPYLYPSSDGPRYTMAWSVNLALTVVTLLSAVALSFVLKRDNKKMEELDATGYSLENGSGDKADVSAIETSGVYARGSRFAKYDT</sequence>
<evidence type="ECO:0000256" key="1">
    <source>
        <dbReference type="ARBA" id="ARBA00004141"/>
    </source>
</evidence>
<dbReference type="Pfam" id="PF07690">
    <property type="entry name" value="MFS_1"/>
    <property type="match status" value="1"/>
</dbReference>
<dbReference type="AlphaFoldDB" id="A0A6A6TTM3"/>
<keyword evidence="9" id="KW-1185">Reference proteome</keyword>
<dbReference type="SUPFAM" id="SSF103473">
    <property type="entry name" value="MFS general substrate transporter"/>
    <property type="match status" value="1"/>
</dbReference>
<feature type="transmembrane region" description="Helical" evidence="6">
    <location>
        <begin position="331"/>
        <end position="349"/>
    </location>
</feature>
<dbReference type="EMBL" id="MU004290">
    <property type="protein sequence ID" value="KAF2662268.1"/>
    <property type="molecule type" value="Genomic_DNA"/>
</dbReference>
<feature type="transmembrane region" description="Helical" evidence="6">
    <location>
        <begin position="69"/>
        <end position="89"/>
    </location>
</feature>
<dbReference type="Proteomes" id="UP000799324">
    <property type="component" value="Unassembled WGS sequence"/>
</dbReference>
<evidence type="ECO:0000256" key="5">
    <source>
        <dbReference type="ARBA" id="ARBA00023136"/>
    </source>
</evidence>
<feature type="transmembrane region" description="Helical" evidence="6">
    <location>
        <begin position="197"/>
        <end position="217"/>
    </location>
</feature>
<evidence type="ECO:0000256" key="3">
    <source>
        <dbReference type="ARBA" id="ARBA00022692"/>
    </source>
</evidence>
<accession>A0A6A6TTM3</accession>
<reference evidence="8" key="1">
    <citation type="journal article" date="2020" name="Stud. Mycol.">
        <title>101 Dothideomycetes genomes: a test case for predicting lifestyles and emergence of pathogens.</title>
        <authorList>
            <person name="Haridas S."/>
            <person name="Albert R."/>
            <person name="Binder M."/>
            <person name="Bloem J."/>
            <person name="Labutti K."/>
            <person name="Salamov A."/>
            <person name="Andreopoulos B."/>
            <person name="Baker S."/>
            <person name="Barry K."/>
            <person name="Bills G."/>
            <person name="Bluhm B."/>
            <person name="Cannon C."/>
            <person name="Castanera R."/>
            <person name="Culley D."/>
            <person name="Daum C."/>
            <person name="Ezra D."/>
            <person name="Gonzalez J."/>
            <person name="Henrissat B."/>
            <person name="Kuo A."/>
            <person name="Liang C."/>
            <person name="Lipzen A."/>
            <person name="Lutzoni F."/>
            <person name="Magnuson J."/>
            <person name="Mondo S."/>
            <person name="Nolan M."/>
            <person name="Ohm R."/>
            <person name="Pangilinan J."/>
            <person name="Park H.-J."/>
            <person name="Ramirez L."/>
            <person name="Alfaro M."/>
            <person name="Sun H."/>
            <person name="Tritt A."/>
            <person name="Yoshinaga Y."/>
            <person name="Zwiers L.-H."/>
            <person name="Turgeon B."/>
            <person name="Goodwin S."/>
            <person name="Spatafora J."/>
            <person name="Crous P."/>
            <person name="Grigoriev I."/>
        </authorList>
    </citation>
    <scope>NUCLEOTIDE SEQUENCE</scope>
    <source>
        <strain evidence="8">CBS 122681</strain>
    </source>
</reference>
<feature type="transmembrane region" description="Helical" evidence="6">
    <location>
        <begin position="388"/>
        <end position="409"/>
    </location>
</feature>
<keyword evidence="3 6" id="KW-0812">Transmembrane</keyword>
<dbReference type="PANTHER" id="PTHR43791">
    <property type="entry name" value="PERMEASE-RELATED"/>
    <property type="match status" value="1"/>
</dbReference>
<evidence type="ECO:0000256" key="2">
    <source>
        <dbReference type="ARBA" id="ARBA00022448"/>
    </source>
</evidence>
<feature type="transmembrane region" description="Helical" evidence="6">
    <location>
        <begin position="162"/>
        <end position="185"/>
    </location>
</feature>
<dbReference type="GO" id="GO:0016020">
    <property type="term" value="C:membrane"/>
    <property type="evidence" value="ECO:0007669"/>
    <property type="project" value="UniProtKB-SubCell"/>
</dbReference>
<protein>
    <submittedName>
        <fullName evidence="8">MFS general substrate transporter</fullName>
    </submittedName>
</protein>
<dbReference type="PROSITE" id="PS50850">
    <property type="entry name" value="MFS"/>
    <property type="match status" value="1"/>
</dbReference>
<organism evidence="8 9">
    <name type="scientific">Lophiostoma macrostomum CBS 122681</name>
    <dbReference type="NCBI Taxonomy" id="1314788"/>
    <lineage>
        <taxon>Eukaryota</taxon>
        <taxon>Fungi</taxon>
        <taxon>Dikarya</taxon>
        <taxon>Ascomycota</taxon>
        <taxon>Pezizomycotina</taxon>
        <taxon>Dothideomycetes</taxon>
        <taxon>Pleosporomycetidae</taxon>
        <taxon>Pleosporales</taxon>
        <taxon>Lophiostomataceae</taxon>
        <taxon>Lophiostoma</taxon>
    </lineage>
</organism>
<evidence type="ECO:0000256" key="4">
    <source>
        <dbReference type="ARBA" id="ARBA00022989"/>
    </source>
</evidence>
<dbReference type="PANTHER" id="PTHR43791:SF20">
    <property type="entry name" value="TRANSPORTER, PUTATIVE (AFU_ORTHOLOGUE AFUA_3G14670)-RELATED"/>
    <property type="match status" value="1"/>
</dbReference>
<feature type="transmembrane region" description="Helical" evidence="6">
    <location>
        <begin position="355"/>
        <end position="376"/>
    </location>
</feature>
<keyword evidence="4 6" id="KW-1133">Transmembrane helix</keyword>
<evidence type="ECO:0000259" key="7">
    <source>
        <dbReference type="PROSITE" id="PS50850"/>
    </source>
</evidence>
<dbReference type="InterPro" id="IPR036259">
    <property type="entry name" value="MFS_trans_sf"/>
</dbReference>
<feature type="domain" description="Major facilitator superfamily (MFS) profile" evidence="7">
    <location>
        <begin position="36"/>
        <end position="446"/>
    </location>
</feature>
<evidence type="ECO:0000256" key="6">
    <source>
        <dbReference type="SAM" id="Phobius"/>
    </source>
</evidence>
<dbReference type="GO" id="GO:0022857">
    <property type="term" value="F:transmembrane transporter activity"/>
    <property type="evidence" value="ECO:0007669"/>
    <property type="project" value="InterPro"/>
</dbReference>
<evidence type="ECO:0000313" key="9">
    <source>
        <dbReference type="Proteomes" id="UP000799324"/>
    </source>
</evidence>
<dbReference type="InterPro" id="IPR011701">
    <property type="entry name" value="MFS"/>
</dbReference>
<name>A0A6A6TTM3_9PLEO</name>
<dbReference type="InterPro" id="IPR020846">
    <property type="entry name" value="MFS_dom"/>
</dbReference>
<evidence type="ECO:0000313" key="8">
    <source>
        <dbReference type="EMBL" id="KAF2662268.1"/>
    </source>
</evidence>
<dbReference type="OrthoDB" id="2250022at2759"/>
<proteinExistence type="predicted"/>
<feature type="transmembrane region" description="Helical" evidence="6">
    <location>
        <begin position="297"/>
        <end position="319"/>
    </location>
</feature>
<keyword evidence="2" id="KW-0813">Transport</keyword>
<dbReference type="Gene3D" id="1.20.1250.20">
    <property type="entry name" value="MFS general substrate transporter like domains"/>
    <property type="match status" value="2"/>
</dbReference>
<gene>
    <name evidence="8" type="ORF">K491DRAFT_585923</name>
</gene>
<keyword evidence="5 6" id="KW-0472">Membrane</keyword>
<dbReference type="FunFam" id="1.20.1250.20:FF:000057">
    <property type="entry name" value="MFS general substrate transporter"/>
    <property type="match status" value="1"/>
</dbReference>
<feature type="transmembrane region" description="Helical" evidence="6">
    <location>
        <begin position="421"/>
        <end position="442"/>
    </location>
</feature>
<dbReference type="FunFam" id="1.20.1250.20:FF:000013">
    <property type="entry name" value="MFS general substrate transporter"/>
    <property type="match status" value="1"/>
</dbReference>
<feature type="transmembrane region" description="Helical" evidence="6">
    <location>
        <begin position="127"/>
        <end position="150"/>
    </location>
</feature>